<dbReference type="Proteomes" id="UP000053259">
    <property type="component" value="Unassembled WGS sequence"/>
</dbReference>
<feature type="region of interest" description="Disordered" evidence="1">
    <location>
        <begin position="1"/>
        <end position="22"/>
    </location>
</feature>
<keyword evidence="3" id="KW-1185">Reference proteome</keyword>
<feature type="compositionally biased region" description="Basic and acidic residues" evidence="1">
    <location>
        <begin position="232"/>
        <end position="243"/>
    </location>
</feature>
<name>A0A0D1Z427_9PEZI</name>
<feature type="compositionally biased region" description="Polar residues" evidence="1">
    <location>
        <begin position="1"/>
        <end position="20"/>
    </location>
</feature>
<reference evidence="2 3" key="1">
    <citation type="submission" date="2015-01" db="EMBL/GenBank/DDBJ databases">
        <title>The Genome Sequence of Ochroconis gallopava CBS43764.</title>
        <authorList>
            <consortium name="The Broad Institute Genomics Platform"/>
            <person name="Cuomo C."/>
            <person name="de Hoog S."/>
            <person name="Gorbushina A."/>
            <person name="Stielow B."/>
            <person name="Teixiera M."/>
            <person name="Abouelleil A."/>
            <person name="Chapman S.B."/>
            <person name="Priest M."/>
            <person name="Young S.K."/>
            <person name="Wortman J."/>
            <person name="Nusbaum C."/>
            <person name="Birren B."/>
        </authorList>
    </citation>
    <scope>NUCLEOTIDE SEQUENCE [LARGE SCALE GENOMIC DNA]</scope>
    <source>
        <strain evidence="2 3">CBS 43764</strain>
    </source>
</reference>
<dbReference type="RefSeq" id="XP_016217601.1">
    <property type="nucleotide sequence ID" value="XM_016354589.1"/>
</dbReference>
<dbReference type="GeneID" id="27309635"/>
<dbReference type="AlphaFoldDB" id="A0A0D1Z427"/>
<feature type="compositionally biased region" description="Polar residues" evidence="1">
    <location>
        <begin position="218"/>
        <end position="231"/>
    </location>
</feature>
<gene>
    <name evidence="2" type="ORF">PV09_01662</name>
</gene>
<organism evidence="2 3">
    <name type="scientific">Verruconis gallopava</name>
    <dbReference type="NCBI Taxonomy" id="253628"/>
    <lineage>
        <taxon>Eukaryota</taxon>
        <taxon>Fungi</taxon>
        <taxon>Dikarya</taxon>
        <taxon>Ascomycota</taxon>
        <taxon>Pezizomycotina</taxon>
        <taxon>Dothideomycetes</taxon>
        <taxon>Pleosporomycetidae</taxon>
        <taxon>Venturiales</taxon>
        <taxon>Sympoventuriaceae</taxon>
        <taxon>Verruconis</taxon>
    </lineage>
</organism>
<evidence type="ECO:0000313" key="2">
    <source>
        <dbReference type="EMBL" id="KIW07732.1"/>
    </source>
</evidence>
<dbReference type="EMBL" id="KN847532">
    <property type="protein sequence ID" value="KIW07732.1"/>
    <property type="molecule type" value="Genomic_DNA"/>
</dbReference>
<dbReference type="InParanoid" id="A0A0D1Z427"/>
<accession>A0A0D1Z427</accession>
<feature type="compositionally biased region" description="Basic residues" evidence="1">
    <location>
        <begin position="208"/>
        <end position="217"/>
    </location>
</feature>
<feature type="region of interest" description="Disordered" evidence="1">
    <location>
        <begin position="149"/>
        <end position="243"/>
    </location>
</feature>
<evidence type="ECO:0000313" key="3">
    <source>
        <dbReference type="Proteomes" id="UP000053259"/>
    </source>
</evidence>
<dbReference type="VEuPathDB" id="FungiDB:PV09_01662"/>
<protein>
    <submittedName>
        <fullName evidence="2">Uncharacterized protein</fullName>
    </submittedName>
</protein>
<sequence>MPKMTDNSTSYMPTSLTAPQYTFPANDDGSRMEFTFGEDHSLTELLRDICLCGKKRRLSRGERMEAEWLAGRRSAERVGHLQSAQRIQRIQTRSLPTNRPLSNPPSIHSGAIRHLSVVQEESGPSVATQVERVSASEAVRKHWSGQTQLIRLHTDQGKIQRSLAKSNVKHTNPREAATGSSSQRKSNSGDRLTEDQPCGTAEMNSARSSKRKTRTARFRSSTTHEPTSTQNPERRPGKSRDEHVRRVGTHGILHTTILTTATTIRSWLVGDHTPTDGEHQGLVTIPMTPLSIPGTARTPGTPRESVSPKTSISPHDGGNSHSGGTT</sequence>
<evidence type="ECO:0000256" key="1">
    <source>
        <dbReference type="SAM" id="MobiDB-lite"/>
    </source>
</evidence>
<feature type="region of interest" description="Disordered" evidence="1">
    <location>
        <begin position="276"/>
        <end position="326"/>
    </location>
</feature>
<proteinExistence type="predicted"/>
<dbReference type="HOGENOM" id="CLU_853112_0_0_1"/>